<keyword evidence="5" id="KW-1185">Reference proteome</keyword>
<dbReference type="Pfam" id="PF13962">
    <property type="entry name" value="PGG"/>
    <property type="match status" value="1"/>
</dbReference>
<accession>A0AAD4RVW4</accession>
<name>A0AAD4RVW4_9MAGN</name>
<feature type="compositionally biased region" description="Basic and acidic residues" evidence="1">
    <location>
        <begin position="9"/>
        <end position="20"/>
    </location>
</feature>
<evidence type="ECO:0000256" key="2">
    <source>
        <dbReference type="SAM" id="Phobius"/>
    </source>
</evidence>
<organism evidence="4 5">
    <name type="scientific">Papaver atlanticum</name>
    <dbReference type="NCBI Taxonomy" id="357466"/>
    <lineage>
        <taxon>Eukaryota</taxon>
        <taxon>Viridiplantae</taxon>
        <taxon>Streptophyta</taxon>
        <taxon>Embryophyta</taxon>
        <taxon>Tracheophyta</taxon>
        <taxon>Spermatophyta</taxon>
        <taxon>Magnoliopsida</taxon>
        <taxon>Ranunculales</taxon>
        <taxon>Papaveraceae</taxon>
        <taxon>Papaveroideae</taxon>
        <taxon>Papaver</taxon>
    </lineage>
</organism>
<evidence type="ECO:0000259" key="3">
    <source>
        <dbReference type="Pfam" id="PF13962"/>
    </source>
</evidence>
<feature type="transmembrane region" description="Helical" evidence="2">
    <location>
        <begin position="681"/>
        <end position="707"/>
    </location>
</feature>
<feature type="region of interest" description="Disordered" evidence="1">
    <location>
        <begin position="326"/>
        <end position="362"/>
    </location>
</feature>
<dbReference type="PANTHER" id="PTHR24177:SF365">
    <property type="entry name" value="ANKYRIN REPEAT-CONTAINING PROTEIN NPR4-LIKE ISOFORM X1"/>
    <property type="match status" value="1"/>
</dbReference>
<dbReference type="InterPro" id="IPR002110">
    <property type="entry name" value="Ankyrin_rpt"/>
</dbReference>
<keyword evidence="2" id="KW-0472">Membrane</keyword>
<evidence type="ECO:0000313" key="4">
    <source>
        <dbReference type="EMBL" id="KAI3836071.1"/>
    </source>
</evidence>
<dbReference type="Proteomes" id="UP001202328">
    <property type="component" value="Unassembled WGS sequence"/>
</dbReference>
<feature type="region of interest" description="Disordered" evidence="1">
    <location>
        <begin position="761"/>
        <end position="783"/>
    </location>
</feature>
<feature type="region of interest" description="Disordered" evidence="1">
    <location>
        <begin position="1"/>
        <end position="20"/>
    </location>
</feature>
<dbReference type="Gene3D" id="1.25.40.20">
    <property type="entry name" value="Ankyrin repeat-containing domain"/>
    <property type="match status" value="1"/>
</dbReference>
<feature type="transmembrane region" description="Helical" evidence="2">
    <location>
        <begin position="639"/>
        <end position="661"/>
    </location>
</feature>
<dbReference type="InterPro" id="IPR036770">
    <property type="entry name" value="Ankyrin_rpt-contain_sf"/>
</dbReference>
<dbReference type="InterPro" id="IPR026961">
    <property type="entry name" value="PGG_dom"/>
</dbReference>
<dbReference type="PANTHER" id="PTHR24177">
    <property type="entry name" value="CASKIN"/>
    <property type="match status" value="1"/>
</dbReference>
<dbReference type="SUPFAM" id="SSF48403">
    <property type="entry name" value="Ankyrin repeat"/>
    <property type="match status" value="1"/>
</dbReference>
<feature type="compositionally biased region" description="Basic and acidic residues" evidence="1">
    <location>
        <begin position="70"/>
        <end position="85"/>
    </location>
</feature>
<sequence>MSTTTAAIREGDEQDHKSAKETSMLLHEVFESQQRRIESLERNQQPLIETLTTINKALTQVLTHQNNPTEGEKKPIIDEEKEQKTAENTADIPYITEEYEDLVSAVSERDWESAKSFLEAHPLAKTNAFTSFSETAVHLATYCDNWEFVVKLVEFLPKEILKLQEKQYGYTVLHMAAYRGKYEAAVAMVRKNRNLIEIRDNEGNLPLETAMLSTPTEQNKSTPTEQQKTVEYLYSATKHYYPVLFSGTVGAKLLCTTIEASCYDVASRILKELPSLVMEKIEKREMYIFELMAYRPFAFKSGTKLSRWEDNVYELIHVQTNNIEENPLENNIEDEENPLESSQGPIRDTENPLGSSEVTKENEKTASVGVVTKLISGNNMPFYARVPLLGHLYKMKLMHEQADNLVTQILNILDDKTKTKSEVIDIFSKTDMVHTAIKYGISEFVEKCLDTFPFLVSHELGKKTMMQMAVTERNEAIFDYLIECICYDDKKDDIICKEDENCNNILHYTAILAPPQQLNSVSGPALQMQRELQWFKGVASLVYPFLMHTRNVDLKTAQYVFTEQHKSLREAGEKWLKDTSGSCMLVATLIATVAFAAAFTVPGGNVSDSSNPKSASGDPKSNSAVPKIGFPVFLRENTFAVYAAADAVALFSSITSVVMFLAIMTSRYAEKDFLKSLPQKLIIGLTTLFISMASILVAFGAAFTLVLRDRYPWAPFPIACFGVISVLLFFLLEVPLLLEMMRVTYWPSVLNKKNRQPLFSEKEKQKTLKRDRIKQMAKKEKEI</sequence>
<feature type="transmembrane region" description="Helical" evidence="2">
    <location>
        <begin position="713"/>
        <end position="732"/>
    </location>
</feature>
<feature type="region of interest" description="Disordered" evidence="1">
    <location>
        <begin position="64"/>
        <end position="86"/>
    </location>
</feature>
<keyword evidence="2" id="KW-1133">Transmembrane helix</keyword>
<evidence type="ECO:0000256" key="1">
    <source>
        <dbReference type="SAM" id="MobiDB-lite"/>
    </source>
</evidence>
<keyword evidence="2" id="KW-0812">Transmembrane</keyword>
<gene>
    <name evidence="4" type="ORF">MKW98_016375</name>
</gene>
<dbReference type="SMART" id="SM00248">
    <property type="entry name" value="ANK"/>
    <property type="match status" value="3"/>
</dbReference>
<dbReference type="GO" id="GO:0016020">
    <property type="term" value="C:membrane"/>
    <property type="evidence" value="ECO:0007669"/>
    <property type="project" value="TreeGrafter"/>
</dbReference>
<protein>
    <recommendedName>
        <fullName evidence="3">PGG domain-containing protein</fullName>
    </recommendedName>
</protein>
<dbReference type="AlphaFoldDB" id="A0AAD4RVW4"/>
<dbReference type="EMBL" id="JAJJMB010017679">
    <property type="protein sequence ID" value="KAI3836071.1"/>
    <property type="molecule type" value="Genomic_DNA"/>
</dbReference>
<proteinExistence type="predicted"/>
<comment type="caution">
    <text evidence="4">The sequence shown here is derived from an EMBL/GenBank/DDBJ whole genome shotgun (WGS) entry which is preliminary data.</text>
</comment>
<reference evidence="4" key="1">
    <citation type="submission" date="2022-04" db="EMBL/GenBank/DDBJ databases">
        <title>A functionally conserved STORR gene fusion in Papaver species that diverged 16.8 million years ago.</title>
        <authorList>
            <person name="Catania T."/>
        </authorList>
    </citation>
    <scope>NUCLEOTIDE SEQUENCE</scope>
    <source>
        <strain evidence="4">S-188037</strain>
    </source>
</reference>
<feature type="domain" description="PGG" evidence="3">
    <location>
        <begin position="573"/>
        <end position="705"/>
    </location>
</feature>
<evidence type="ECO:0000313" key="5">
    <source>
        <dbReference type="Proteomes" id="UP001202328"/>
    </source>
</evidence>